<reference evidence="1 2" key="1">
    <citation type="journal article" date="2018" name="Mol. Genet. Genomics">
        <title>The red deer Cervus elaphus genome CerEla1.0: sequencing, annotating, genes, and chromosomes.</title>
        <authorList>
            <person name="Bana N.A."/>
            <person name="Nyiri A."/>
            <person name="Nagy J."/>
            <person name="Frank K."/>
            <person name="Nagy T."/>
            <person name="Steger V."/>
            <person name="Schiller M."/>
            <person name="Lakatos P."/>
            <person name="Sugar L."/>
            <person name="Horn P."/>
            <person name="Barta E."/>
            <person name="Orosz L."/>
        </authorList>
    </citation>
    <scope>NUCLEOTIDE SEQUENCE [LARGE SCALE GENOMIC DNA]</scope>
    <source>
        <strain evidence="1">Hungarian</strain>
    </source>
</reference>
<accession>A0A212CGX8</accession>
<keyword evidence="2" id="KW-1185">Reference proteome</keyword>
<evidence type="ECO:0000313" key="1">
    <source>
        <dbReference type="EMBL" id="OWK05195.1"/>
    </source>
</evidence>
<sequence>MNDTLMALCDPEKTAHHQTYTLDRRRALTHRPPLPHTSCTLTHQQRHILKQLKSDTESLSVKHLKGSADKIEMQMNITIVLPANVFFEIIVEFVPEGAAVPAGVEVVEATTSSCREVDFSYGNQKDTVRLASYLHCWEMIKFAALLTVSRKCHDDRILTSTGAQGRHQQVEKSKQFQFLEVIHSWNNNLLGNTKVLVLDMTYEGQSGAQFGITWKASPSLASPSPSILEMLCVVISPQQREEVGGQGPDKVKDLDARKPLKLLNLGLLEPIHFHKEVRSPRVSQKPDGAWRTICDVGKASWYPSPSSQASDEVQYLPFLLAGGSAWPEPGSATG</sequence>
<name>A0A212CGX8_CEREH</name>
<comment type="caution">
    <text evidence="1">The sequence shown here is derived from an EMBL/GenBank/DDBJ whole genome shotgun (WGS) entry which is preliminary data.</text>
</comment>
<dbReference type="EMBL" id="MKHE01000020">
    <property type="protein sequence ID" value="OWK05195.1"/>
    <property type="molecule type" value="Genomic_DNA"/>
</dbReference>
<dbReference type="Proteomes" id="UP000242450">
    <property type="component" value="Chromosome 20"/>
</dbReference>
<organism evidence="1 2">
    <name type="scientific">Cervus elaphus hippelaphus</name>
    <name type="common">European red deer</name>
    <dbReference type="NCBI Taxonomy" id="46360"/>
    <lineage>
        <taxon>Eukaryota</taxon>
        <taxon>Metazoa</taxon>
        <taxon>Chordata</taxon>
        <taxon>Craniata</taxon>
        <taxon>Vertebrata</taxon>
        <taxon>Euteleostomi</taxon>
        <taxon>Mammalia</taxon>
        <taxon>Eutheria</taxon>
        <taxon>Laurasiatheria</taxon>
        <taxon>Artiodactyla</taxon>
        <taxon>Ruminantia</taxon>
        <taxon>Pecora</taxon>
        <taxon>Cervidae</taxon>
        <taxon>Cervinae</taxon>
        <taxon>Cervus</taxon>
    </lineage>
</organism>
<dbReference type="AlphaFoldDB" id="A0A212CGX8"/>
<gene>
    <name evidence="1" type="ORF">Celaphus_00002402</name>
</gene>
<evidence type="ECO:0000313" key="2">
    <source>
        <dbReference type="Proteomes" id="UP000242450"/>
    </source>
</evidence>
<protein>
    <submittedName>
        <fullName evidence="1">Uncharacterized protein</fullName>
    </submittedName>
</protein>
<proteinExistence type="predicted"/>